<accession>A0AAF3ELU6</accession>
<reference evidence="3" key="1">
    <citation type="submission" date="2024-02" db="UniProtKB">
        <authorList>
            <consortium name="WormBaseParasite"/>
        </authorList>
    </citation>
    <scope>IDENTIFICATION</scope>
</reference>
<name>A0AAF3ELU6_9BILA</name>
<organism evidence="2 3">
    <name type="scientific">Mesorhabditis belari</name>
    <dbReference type="NCBI Taxonomy" id="2138241"/>
    <lineage>
        <taxon>Eukaryota</taxon>
        <taxon>Metazoa</taxon>
        <taxon>Ecdysozoa</taxon>
        <taxon>Nematoda</taxon>
        <taxon>Chromadorea</taxon>
        <taxon>Rhabditida</taxon>
        <taxon>Rhabditina</taxon>
        <taxon>Rhabditomorpha</taxon>
        <taxon>Rhabditoidea</taxon>
        <taxon>Rhabditidae</taxon>
        <taxon>Mesorhabditinae</taxon>
        <taxon>Mesorhabditis</taxon>
    </lineage>
</organism>
<keyword evidence="2" id="KW-1185">Reference proteome</keyword>
<proteinExistence type="predicted"/>
<evidence type="ECO:0000313" key="3">
    <source>
        <dbReference type="WBParaSite" id="MBELARI_LOCUS15020"/>
    </source>
</evidence>
<dbReference type="WBParaSite" id="MBELARI_LOCUS15020">
    <property type="protein sequence ID" value="MBELARI_LOCUS15020"/>
    <property type="gene ID" value="MBELARI_LOCUS15020"/>
</dbReference>
<protein>
    <submittedName>
        <fullName evidence="3">Uncharacterized protein</fullName>
    </submittedName>
</protein>
<evidence type="ECO:0000313" key="2">
    <source>
        <dbReference type="Proteomes" id="UP000887575"/>
    </source>
</evidence>
<feature type="compositionally biased region" description="Low complexity" evidence="1">
    <location>
        <begin position="1"/>
        <end position="30"/>
    </location>
</feature>
<evidence type="ECO:0000256" key="1">
    <source>
        <dbReference type="SAM" id="MobiDB-lite"/>
    </source>
</evidence>
<sequence length="102" mass="10752">MAGYGASESTIEAATTTTSTTTTTTSTTAAPLNRKRRDADKVEATLDPSNPICLMCPSCIECSGNVLNRKRRDVEGASDLTTEVPICAAQSDCPDGQVKMHI</sequence>
<dbReference type="AlphaFoldDB" id="A0AAF3ELU6"/>
<feature type="region of interest" description="Disordered" evidence="1">
    <location>
        <begin position="1"/>
        <end position="40"/>
    </location>
</feature>
<dbReference type="Proteomes" id="UP000887575">
    <property type="component" value="Unassembled WGS sequence"/>
</dbReference>